<evidence type="ECO:0000313" key="15">
    <source>
        <dbReference type="Proteomes" id="UP000235786"/>
    </source>
</evidence>
<evidence type="ECO:0000256" key="7">
    <source>
        <dbReference type="ARBA" id="ARBA00022833"/>
    </source>
</evidence>
<dbReference type="Pfam" id="PF00271">
    <property type="entry name" value="Helicase_C"/>
    <property type="match status" value="1"/>
</dbReference>
<proteinExistence type="inferred from homology"/>
<dbReference type="InterPro" id="IPR001841">
    <property type="entry name" value="Znf_RING"/>
</dbReference>
<evidence type="ECO:0000259" key="12">
    <source>
        <dbReference type="PROSITE" id="PS51192"/>
    </source>
</evidence>
<keyword evidence="2" id="KW-0479">Metal-binding</keyword>
<dbReference type="CDD" id="cd18008">
    <property type="entry name" value="DEXDc_SHPRH-like"/>
    <property type="match status" value="1"/>
</dbReference>
<organism evidence="14 15">
    <name type="scientific">Hyaloscypha variabilis (strain UAMH 11265 / GT02V1 / F)</name>
    <name type="common">Meliniomyces variabilis</name>
    <dbReference type="NCBI Taxonomy" id="1149755"/>
    <lineage>
        <taxon>Eukaryota</taxon>
        <taxon>Fungi</taxon>
        <taxon>Dikarya</taxon>
        <taxon>Ascomycota</taxon>
        <taxon>Pezizomycotina</taxon>
        <taxon>Leotiomycetes</taxon>
        <taxon>Helotiales</taxon>
        <taxon>Hyaloscyphaceae</taxon>
        <taxon>Hyaloscypha</taxon>
        <taxon>Hyaloscypha variabilis</taxon>
    </lineage>
</organism>
<evidence type="ECO:0000256" key="1">
    <source>
        <dbReference type="ARBA" id="ARBA00007025"/>
    </source>
</evidence>
<gene>
    <name evidence="14" type="ORF">L207DRAFT_569904</name>
</gene>
<dbReference type="SUPFAM" id="SSF57850">
    <property type="entry name" value="RING/U-box"/>
    <property type="match status" value="1"/>
</dbReference>
<feature type="region of interest" description="Disordered" evidence="10">
    <location>
        <begin position="940"/>
        <end position="1006"/>
    </location>
</feature>
<keyword evidence="7" id="KW-0862">Zinc</keyword>
<reference evidence="14 15" key="1">
    <citation type="submission" date="2016-04" db="EMBL/GenBank/DDBJ databases">
        <title>A degradative enzymes factory behind the ericoid mycorrhizal symbiosis.</title>
        <authorList>
            <consortium name="DOE Joint Genome Institute"/>
            <person name="Martino E."/>
            <person name="Morin E."/>
            <person name="Grelet G."/>
            <person name="Kuo A."/>
            <person name="Kohler A."/>
            <person name="Daghino S."/>
            <person name="Barry K."/>
            <person name="Choi C."/>
            <person name="Cichocki N."/>
            <person name="Clum A."/>
            <person name="Copeland A."/>
            <person name="Hainaut M."/>
            <person name="Haridas S."/>
            <person name="Labutti K."/>
            <person name="Lindquist E."/>
            <person name="Lipzen A."/>
            <person name="Khouja H.-R."/>
            <person name="Murat C."/>
            <person name="Ohm R."/>
            <person name="Olson A."/>
            <person name="Spatafora J."/>
            <person name="Veneault-Fourrey C."/>
            <person name="Henrissat B."/>
            <person name="Grigoriev I."/>
            <person name="Martin F."/>
            <person name="Perotto S."/>
        </authorList>
    </citation>
    <scope>NUCLEOTIDE SEQUENCE [LARGE SCALE GENOMIC DNA]</scope>
    <source>
        <strain evidence="14 15">F</strain>
    </source>
</reference>
<dbReference type="InterPro" id="IPR038718">
    <property type="entry name" value="SNF2-like_sf"/>
</dbReference>
<evidence type="ECO:0008006" key="16">
    <source>
        <dbReference type="Google" id="ProtNLM"/>
    </source>
</evidence>
<evidence type="ECO:0000256" key="5">
    <source>
        <dbReference type="ARBA" id="ARBA00022801"/>
    </source>
</evidence>
<evidence type="ECO:0000256" key="3">
    <source>
        <dbReference type="ARBA" id="ARBA00022741"/>
    </source>
</evidence>
<dbReference type="Gene3D" id="3.40.50.300">
    <property type="entry name" value="P-loop containing nucleotide triphosphate hydrolases"/>
    <property type="match status" value="1"/>
</dbReference>
<dbReference type="GO" id="GO:0005634">
    <property type="term" value="C:nucleus"/>
    <property type="evidence" value="ECO:0007669"/>
    <property type="project" value="TreeGrafter"/>
</dbReference>
<feature type="compositionally biased region" description="Basic residues" evidence="10">
    <location>
        <begin position="170"/>
        <end position="183"/>
    </location>
</feature>
<dbReference type="SMART" id="SM00487">
    <property type="entry name" value="DEXDc"/>
    <property type="match status" value="1"/>
</dbReference>
<dbReference type="GO" id="GO:0016787">
    <property type="term" value="F:hydrolase activity"/>
    <property type="evidence" value="ECO:0007669"/>
    <property type="project" value="UniProtKB-KW"/>
</dbReference>
<feature type="domain" description="Helicase C-terminal" evidence="13">
    <location>
        <begin position="781"/>
        <end position="934"/>
    </location>
</feature>
<feature type="region of interest" description="Disordered" evidence="10">
    <location>
        <begin position="145"/>
        <end position="183"/>
    </location>
</feature>
<dbReference type="Gene3D" id="3.40.50.10810">
    <property type="entry name" value="Tandem AAA-ATPase domain"/>
    <property type="match status" value="1"/>
</dbReference>
<dbReference type="GO" id="GO:0005524">
    <property type="term" value="F:ATP binding"/>
    <property type="evidence" value="ECO:0007669"/>
    <property type="project" value="UniProtKB-KW"/>
</dbReference>
<feature type="compositionally biased region" description="Polar residues" evidence="10">
    <location>
        <begin position="153"/>
        <end position="162"/>
    </location>
</feature>
<dbReference type="InterPro" id="IPR001650">
    <property type="entry name" value="Helicase_C-like"/>
</dbReference>
<dbReference type="PROSITE" id="PS50089">
    <property type="entry name" value="ZF_RING_2"/>
    <property type="match status" value="1"/>
</dbReference>
<dbReference type="InterPro" id="IPR049730">
    <property type="entry name" value="SNF2/RAD54-like_C"/>
</dbReference>
<evidence type="ECO:0000259" key="11">
    <source>
        <dbReference type="PROSITE" id="PS50089"/>
    </source>
</evidence>
<feature type="domain" description="Helicase ATP-binding" evidence="12">
    <location>
        <begin position="295"/>
        <end position="470"/>
    </location>
</feature>
<keyword evidence="4 9" id="KW-0863">Zinc-finger</keyword>
<keyword evidence="15" id="KW-1185">Reference proteome</keyword>
<keyword evidence="6" id="KW-0347">Helicase</keyword>
<dbReference type="GO" id="GO:0008094">
    <property type="term" value="F:ATP-dependent activity, acting on DNA"/>
    <property type="evidence" value="ECO:0007669"/>
    <property type="project" value="TreeGrafter"/>
</dbReference>
<dbReference type="PROSITE" id="PS51192">
    <property type="entry name" value="HELICASE_ATP_BIND_1"/>
    <property type="match status" value="1"/>
</dbReference>
<dbReference type="InterPro" id="IPR027417">
    <property type="entry name" value="P-loop_NTPase"/>
</dbReference>
<dbReference type="AlphaFoldDB" id="A0A2J6RA11"/>
<dbReference type="PROSITE" id="PS00518">
    <property type="entry name" value="ZF_RING_1"/>
    <property type="match status" value="1"/>
</dbReference>
<evidence type="ECO:0000256" key="10">
    <source>
        <dbReference type="SAM" id="MobiDB-lite"/>
    </source>
</evidence>
<dbReference type="GO" id="GO:0008270">
    <property type="term" value="F:zinc ion binding"/>
    <property type="evidence" value="ECO:0007669"/>
    <property type="project" value="UniProtKB-KW"/>
</dbReference>
<evidence type="ECO:0000256" key="4">
    <source>
        <dbReference type="ARBA" id="ARBA00022771"/>
    </source>
</evidence>
<name>A0A2J6RA11_HYAVF</name>
<dbReference type="PANTHER" id="PTHR45626">
    <property type="entry name" value="TRANSCRIPTION TERMINATION FACTOR 2-RELATED"/>
    <property type="match status" value="1"/>
</dbReference>
<keyword evidence="5" id="KW-0378">Hydrolase</keyword>
<keyword evidence="3" id="KW-0547">Nucleotide-binding</keyword>
<comment type="similarity">
    <text evidence="1">Belongs to the SNF2/RAD54 helicase family.</text>
</comment>
<evidence type="ECO:0000259" key="13">
    <source>
        <dbReference type="PROSITE" id="PS51194"/>
    </source>
</evidence>
<dbReference type="Pfam" id="PF00176">
    <property type="entry name" value="SNF2-rel_dom"/>
    <property type="match status" value="1"/>
</dbReference>
<dbReference type="Proteomes" id="UP000235786">
    <property type="component" value="Unassembled WGS sequence"/>
</dbReference>
<dbReference type="Gene3D" id="3.30.40.10">
    <property type="entry name" value="Zinc/RING finger domain, C3HC4 (zinc finger)"/>
    <property type="match status" value="1"/>
</dbReference>
<dbReference type="GO" id="GO:0004386">
    <property type="term" value="F:helicase activity"/>
    <property type="evidence" value="ECO:0007669"/>
    <property type="project" value="UniProtKB-KW"/>
</dbReference>
<sequence>MSAFTPPPSCRGSDEPEAPDALDGPNNASGCLDAKDSIPALSSFNERQSPAPGYIAVFAQMPNTSSQENDADTKMTDAPMHHEPYMKKENLTPLGSSRSNSCHAVSVKSEEFEIKTEVKSEAKSEFESEAVGSPNSRLIAPAQMSKHEGSTIEPKQTRNISAPKTAREYHQRKHHDPKNGIRKAKKIIRSLAPERLLHSMAHQDLVSAYNAGPSDGAAPMMTVSTKRDFMKEIIDKCPKVDLQKFKTELSILDEAARSLGFRRVKMTNGMWLVTGMKTPLYHYQLLGATFMVERECSVEGPYGGILADAMGLGKTVQSIATIVGNPPTPELKKKHHRTTLIIAPRSLLHQWKAELEKHGKFKKVWIYNNADKDNNNPRKLMYEEVVLATYDAIRQNFPSLDRDTMQALYQKAVEAKGAFTDVLQDWVEKNKKNAGCLHNMRWYRVILDEATPAQNGPEDYYSLFCFIKDPEISKLTFSEYQSRFCGPEQFTELAVAVSKVTIRRTLQDEVLGKKLVDLPAPHTQSVIAIASDAERILYDAIERRLFELRKEKLDNEDERKALSTRLAQITCLRQSVALIHVFVWVTDNDRLTTNPDLIEDEILAMFASEHLETLQDELDNLEVTEKSRDLLKIMKDRINGWLTKAREKEHDKTKKTQRRSAQKKKHCLGCKHKEIEDLQIMPKCKHVYCLDCIDGIEEVVVEDDEAVKYCPKCKSPFYPHKVKPCQTPTPSKKRSKGVPSSKRGRDALDFRPSPVCATEWLKRLDNKKNRLQIVPTSKVAEIMDTILRWKKEYPRDKVTIFTQWNHFAVMLGVLLQQEKIEFVYIIGSMTSQQRSRAVQEFSENKQVHVMIMGLKAGGLGLNLTVANRGILVDSWWNKAVEDQAQGRFHRIGQTKPTWFMTIIVEDTIDGDVVELQERKEISIKSVTNVLSEKQRARLERKGLMDTEEDDASGDDEEEEEYEGFNDDVQEGSDDEDDDSEDATSENETSDDEEFDSDLDSDEIDES</sequence>
<evidence type="ECO:0000256" key="9">
    <source>
        <dbReference type="PROSITE-ProRule" id="PRU00175"/>
    </source>
</evidence>
<feature type="domain" description="RING-type" evidence="11">
    <location>
        <begin position="667"/>
        <end position="714"/>
    </location>
</feature>
<dbReference type="EMBL" id="KZ613952">
    <property type="protein sequence ID" value="PMD35349.1"/>
    <property type="molecule type" value="Genomic_DNA"/>
</dbReference>
<feature type="compositionally biased region" description="Acidic residues" evidence="10">
    <location>
        <begin position="945"/>
        <end position="1006"/>
    </location>
</feature>
<evidence type="ECO:0000256" key="8">
    <source>
        <dbReference type="ARBA" id="ARBA00022840"/>
    </source>
</evidence>
<dbReference type="PANTHER" id="PTHR45626:SF17">
    <property type="entry name" value="HELICASE-LIKE TRANSCRIPTION FACTOR"/>
    <property type="match status" value="1"/>
</dbReference>
<feature type="region of interest" description="Disordered" evidence="10">
    <location>
        <begin position="1"/>
        <end position="35"/>
    </location>
</feature>
<dbReference type="SUPFAM" id="SSF52540">
    <property type="entry name" value="P-loop containing nucleoside triphosphate hydrolases"/>
    <property type="match status" value="2"/>
</dbReference>
<feature type="region of interest" description="Disordered" evidence="10">
    <location>
        <begin position="723"/>
        <end position="748"/>
    </location>
</feature>
<dbReference type="PROSITE" id="PS51194">
    <property type="entry name" value="HELICASE_CTER"/>
    <property type="match status" value="1"/>
</dbReference>
<dbReference type="OrthoDB" id="448448at2759"/>
<accession>A0A2J6RA11</accession>
<evidence type="ECO:0000256" key="6">
    <source>
        <dbReference type="ARBA" id="ARBA00022806"/>
    </source>
</evidence>
<dbReference type="InterPro" id="IPR014001">
    <property type="entry name" value="Helicase_ATP-bd"/>
</dbReference>
<protein>
    <recommendedName>
        <fullName evidence="16">P-loop containing nucleoside triphosphate hydrolase protein</fullName>
    </recommendedName>
</protein>
<evidence type="ECO:0000256" key="2">
    <source>
        <dbReference type="ARBA" id="ARBA00022723"/>
    </source>
</evidence>
<dbReference type="InterPro" id="IPR000330">
    <property type="entry name" value="SNF2_N"/>
</dbReference>
<dbReference type="InterPro" id="IPR013083">
    <property type="entry name" value="Znf_RING/FYVE/PHD"/>
</dbReference>
<keyword evidence="8" id="KW-0067">ATP-binding</keyword>
<dbReference type="GO" id="GO:0006281">
    <property type="term" value="P:DNA repair"/>
    <property type="evidence" value="ECO:0007669"/>
    <property type="project" value="TreeGrafter"/>
</dbReference>
<dbReference type="STRING" id="1149755.A0A2J6RA11"/>
<evidence type="ECO:0000313" key="14">
    <source>
        <dbReference type="EMBL" id="PMD35349.1"/>
    </source>
</evidence>
<dbReference type="InterPro" id="IPR017907">
    <property type="entry name" value="Znf_RING_CS"/>
</dbReference>
<dbReference type="InterPro" id="IPR050628">
    <property type="entry name" value="SNF2_RAD54_helicase_TF"/>
</dbReference>
<dbReference type="CDD" id="cd18793">
    <property type="entry name" value="SF2_C_SNF"/>
    <property type="match status" value="1"/>
</dbReference>
<dbReference type="SMART" id="SM00490">
    <property type="entry name" value="HELICc"/>
    <property type="match status" value="1"/>
</dbReference>